<evidence type="ECO:0000313" key="7">
    <source>
        <dbReference type="Proteomes" id="UP000033400"/>
    </source>
</evidence>
<reference evidence="6 7" key="1">
    <citation type="submission" date="2015-03" db="EMBL/GenBank/DDBJ databases">
        <title>Comparative genomics of Pseudomonas insights into diversity of traits involved in vanlence and defense.</title>
        <authorList>
            <person name="Qin Y."/>
        </authorList>
    </citation>
    <scope>NUCLEOTIDE SEQUENCE [LARGE SCALE GENOMIC DNA]</scope>
    <source>
        <strain evidence="6 7">H24</strain>
    </source>
</reference>
<dbReference type="RefSeq" id="WP_046056244.1">
    <property type="nucleotide sequence ID" value="NZ_LACH01000062.1"/>
</dbReference>
<evidence type="ECO:0000256" key="4">
    <source>
        <dbReference type="PIRSR" id="PIRSR001365-1"/>
    </source>
</evidence>
<feature type="binding site" evidence="5">
    <location>
        <position position="206"/>
    </location>
    <ligand>
        <name>pyruvate</name>
        <dbReference type="ChEBI" id="CHEBI:15361"/>
    </ligand>
</feature>
<feature type="binding site" evidence="5">
    <location>
        <position position="47"/>
    </location>
    <ligand>
        <name>pyruvate</name>
        <dbReference type="ChEBI" id="CHEBI:15361"/>
    </ligand>
</feature>
<dbReference type="PANTHER" id="PTHR12128:SF66">
    <property type="entry name" value="4-HYDROXY-2-OXOGLUTARATE ALDOLASE, MITOCHONDRIAL"/>
    <property type="match status" value="1"/>
</dbReference>
<dbReference type="PIRSF" id="PIRSF001365">
    <property type="entry name" value="DHDPS"/>
    <property type="match status" value="1"/>
</dbReference>
<evidence type="ECO:0000256" key="5">
    <source>
        <dbReference type="PIRSR" id="PIRSR001365-2"/>
    </source>
</evidence>
<keyword evidence="2 3" id="KW-0456">Lyase</keyword>
<dbReference type="PATRIC" id="fig|294.133.peg.5010"/>
<feature type="active site" description="Schiff-base intermediate with substrate" evidence="4">
    <location>
        <position position="164"/>
    </location>
</feature>
<evidence type="ECO:0000256" key="2">
    <source>
        <dbReference type="ARBA" id="ARBA00023239"/>
    </source>
</evidence>
<dbReference type="InterPro" id="IPR002220">
    <property type="entry name" value="DapA-like"/>
</dbReference>
<dbReference type="CDD" id="cd00408">
    <property type="entry name" value="DHDPS-like"/>
    <property type="match status" value="1"/>
</dbReference>
<dbReference type="GO" id="GO:0005829">
    <property type="term" value="C:cytosol"/>
    <property type="evidence" value="ECO:0007669"/>
    <property type="project" value="TreeGrafter"/>
</dbReference>
<sequence length="293" mass="32012">MTQLKGILPALVTPFDKAGNVNYDMLSNIIEFQLKAGVKGFVPLGSTGEYYALTNEERRQVLATVREVVGDRGVLIAGANGSCTREVIEQVKQTRDAGYTNLLIAPPYYALPSQEELIGHYQAILDAAPDINVVLYNYPVRTNVEVGFGVLDAFKDNERVIGIKESSGNLLRAIEIGGTYKDNYQLSCGSDDQALDFFLWGATSWICGPANCLTQQVCDFYTQYTSGDLAGAQAIVRSLFPVLADMESGKFIQKVKYGCELAGFEAGNARMPLQPLTTEEKASFRKAFELAQG</sequence>
<dbReference type="AlphaFoldDB" id="A0A0F4V2G5"/>
<feature type="active site" description="Proton donor/acceptor" evidence="4">
    <location>
        <position position="136"/>
    </location>
</feature>
<dbReference type="OrthoDB" id="199953at2"/>
<comment type="similarity">
    <text evidence="1 3">Belongs to the DapA family.</text>
</comment>
<evidence type="ECO:0000313" key="6">
    <source>
        <dbReference type="EMBL" id="KJZ62909.1"/>
    </source>
</evidence>
<evidence type="ECO:0000256" key="3">
    <source>
        <dbReference type="PIRNR" id="PIRNR001365"/>
    </source>
</evidence>
<dbReference type="Gene3D" id="3.20.20.70">
    <property type="entry name" value="Aldolase class I"/>
    <property type="match status" value="1"/>
</dbReference>
<dbReference type="InterPro" id="IPR013785">
    <property type="entry name" value="Aldolase_TIM"/>
</dbReference>
<organism evidence="6 7">
    <name type="scientific">Pseudomonas fluorescens</name>
    <dbReference type="NCBI Taxonomy" id="294"/>
    <lineage>
        <taxon>Bacteria</taxon>
        <taxon>Pseudomonadati</taxon>
        <taxon>Pseudomonadota</taxon>
        <taxon>Gammaproteobacteria</taxon>
        <taxon>Pseudomonadales</taxon>
        <taxon>Pseudomonadaceae</taxon>
        <taxon>Pseudomonas</taxon>
    </lineage>
</organism>
<dbReference type="Proteomes" id="UP000033400">
    <property type="component" value="Unassembled WGS sequence"/>
</dbReference>
<gene>
    <name evidence="6" type="ORF">VD17_25565</name>
</gene>
<protein>
    <submittedName>
        <fullName evidence="6">Dihydrodipicolinate synthase</fullName>
    </submittedName>
</protein>
<dbReference type="EMBL" id="LACH01000062">
    <property type="protein sequence ID" value="KJZ62909.1"/>
    <property type="molecule type" value="Genomic_DNA"/>
</dbReference>
<dbReference type="Pfam" id="PF00701">
    <property type="entry name" value="DHDPS"/>
    <property type="match status" value="1"/>
</dbReference>
<dbReference type="SMART" id="SM01130">
    <property type="entry name" value="DHDPS"/>
    <property type="match status" value="1"/>
</dbReference>
<proteinExistence type="inferred from homology"/>
<accession>A0A0F4V2G5</accession>
<comment type="caution">
    <text evidence="6">The sequence shown here is derived from an EMBL/GenBank/DDBJ whole genome shotgun (WGS) entry which is preliminary data.</text>
</comment>
<evidence type="ECO:0000256" key="1">
    <source>
        <dbReference type="ARBA" id="ARBA00007592"/>
    </source>
</evidence>
<dbReference type="SUPFAM" id="SSF51569">
    <property type="entry name" value="Aldolase"/>
    <property type="match status" value="1"/>
</dbReference>
<dbReference type="GO" id="GO:0008840">
    <property type="term" value="F:4-hydroxy-tetrahydrodipicolinate synthase activity"/>
    <property type="evidence" value="ECO:0007669"/>
    <property type="project" value="TreeGrafter"/>
</dbReference>
<dbReference type="PANTHER" id="PTHR12128">
    <property type="entry name" value="DIHYDRODIPICOLINATE SYNTHASE"/>
    <property type="match status" value="1"/>
</dbReference>
<dbReference type="PRINTS" id="PR00146">
    <property type="entry name" value="DHPICSNTHASE"/>
</dbReference>
<name>A0A0F4V2G5_PSEFL</name>